<feature type="non-terminal residue" evidence="1">
    <location>
        <position position="1"/>
    </location>
</feature>
<name>A0AAW0YLD1_CHEQU</name>
<proteinExistence type="predicted"/>
<keyword evidence="2" id="KW-1185">Reference proteome</keyword>
<sequence>LSPPLHTQPLVTTQKHHHHHHYTLTQMPCHVDATCVKALLLTLVALAACITPATSQIHWNRGWGAGGSMGKRSSSPVAVGAPSLLAETPAGDLNDLGLNPDCSLDMNYISNLLAKIIESEVSRVAACEVRGRSSADMGGEADQMSRYPWWMAVRKVPTSDQ</sequence>
<accession>A0AAW0YLD1</accession>
<dbReference type="Proteomes" id="UP001445076">
    <property type="component" value="Unassembled WGS sequence"/>
</dbReference>
<reference evidence="1 2" key="1">
    <citation type="journal article" date="2024" name="BMC Genomics">
        <title>Genome assembly of redclaw crayfish (Cherax quadricarinatus) provides insights into its immune adaptation and hypoxia tolerance.</title>
        <authorList>
            <person name="Liu Z."/>
            <person name="Zheng J."/>
            <person name="Li H."/>
            <person name="Fang K."/>
            <person name="Wang S."/>
            <person name="He J."/>
            <person name="Zhou D."/>
            <person name="Weng S."/>
            <person name="Chi M."/>
            <person name="Gu Z."/>
            <person name="He J."/>
            <person name="Li F."/>
            <person name="Wang M."/>
        </authorList>
    </citation>
    <scope>NUCLEOTIDE SEQUENCE [LARGE SCALE GENOMIC DNA]</scope>
    <source>
        <strain evidence="1">ZL_2023a</strain>
    </source>
</reference>
<organism evidence="1 2">
    <name type="scientific">Cherax quadricarinatus</name>
    <name type="common">Australian red claw crayfish</name>
    <dbReference type="NCBI Taxonomy" id="27406"/>
    <lineage>
        <taxon>Eukaryota</taxon>
        <taxon>Metazoa</taxon>
        <taxon>Ecdysozoa</taxon>
        <taxon>Arthropoda</taxon>
        <taxon>Crustacea</taxon>
        <taxon>Multicrustacea</taxon>
        <taxon>Malacostraca</taxon>
        <taxon>Eumalacostraca</taxon>
        <taxon>Eucarida</taxon>
        <taxon>Decapoda</taxon>
        <taxon>Pleocyemata</taxon>
        <taxon>Astacidea</taxon>
        <taxon>Parastacoidea</taxon>
        <taxon>Parastacidae</taxon>
        <taxon>Cherax</taxon>
    </lineage>
</organism>
<evidence type="ECO:0000313" key="1">
    <source>
        <dbReference type="EMBL" id="KAK8752371.1"/>
    </source>
</evidence>
<dbReference type="AlphaFoldDB" id="A0AAW0YLD1"/>
<gene>
    <name evidence="1" type="ORF">OTU49_005090</name>
</gene>
<protein>
    <submittedName>
        <fullName evidence="1">Uncharacterized protein</fullName>
    </submittedName>
</protein>
<dbReference type="EMBL" id="JARKIK010000004">
    <property type="protein sequence ID" value="KAK8752371.1"/>
    <property type="molecule type" value="Genomic_DNA"/>
</dbReference>
<comment type="caution">
    <text evidence="1">The sequence shown here is derived from an EMBL/GenBank/DDBJ whole genome shotgun (WGS) entry which is preliminary data.</text>
</comment>
<evidence type="ECO:0000313" key="2">
    <source>
        <dbReference type="Proteomes" id="UP001445076"/>
    </source>
</evidence>